<reference evidence="2" key="1">
    <citation type="submission" date="2022-01" db="EMBL/GenBank/DDBJ databases">
        <authorList>
            <person name="King R."/>
        </authorList>
    </citation>
    <scope>NUCLEOTIDE SEQUENCE</scope>
</reference>
<feature type="compositionally biased region" description="Basic residues" evidence="1">
    <location>
        <begin position="151"/>
        <end position="160"/>
    </location>
</feature>
<organism evidence="2 3">
    <name type="scientific">Ceutorhynchus assimilis</name>
    <name type="common">cabbage seed weevil</name>
    <dbReference type="NCBI Taxonomy" id="467358"/>
    <lineage>
        <taxon>Eukaryota</taxon>
        <taxon>Metazoa</taxon>
        <taxon>Ecdysozoa</taxon>
        <taxon>Arthropoda</taxon>
        <taxon>Hexapoda</taxon>
        <taxon>Insecta</taxon>
        <taxon>Pterygota</taxon>
        <taxon>Neoptera</taxon>
        <taxon>Endopterygota</taxon>
        <taxon>Coleoptera</taxon>
        <taxon>Polyphaga</taxon>
        <taxon>Cucujiformia</taxon>
        <taxon>Curculionidae</taxon>
        <taxon>Ceutorhynchinae</taxon>
        <taxon>Ceutorhynchus</taxon>
    </lineage>
</organism>
<dbReference type="EMBL" id="OU892287">
    <property type="protein sequence ID" value="CAG9762619.1"/>
    <property type="molecule type" value="Genomic_DNA"/>
</dbReference>
<evidence type="ECO:0000313" key="2">
    <source>
        <dbReference type="EMBL" id="CAG9762619.1"/>
    </source>
</evidence>
<evidence type="ECO:0000313" key="3">
    <source>
        <dbReference type="Proteomes" id="UP001152799"/>
    </source>
</evidence>
<feature type="compositionally biased region" description="Basic and acidic residues" evidence="1">
    <location>
        <begin position="122"/>
        <end position="150"/>
    </location>
</feature>
<gene>
    <name evidence="2" type="ORF">CEUTPL_LOCUS3294</name>
</gene>
<sequence>MNEKTWTVVHFIKDDSVEAVPSAWLINDEKCLWPPATWTTEKIINAIKNCIIDTHWQDYDIKTFLNATYRSYETARNKAKKAESDSDLSTTDMENRKRKRKKVIYSSDDDDDQENNNSLSYIRKEPPQYKHPKGKSEKKPSKLFPKDSYKTPRKTTKQKHIFTSQRSETRGETQHEEHSVNKGIDVSEQDAYNGRGVLKGSSQIPTTKPSYPSSPGSSQKGLFYLSCNN</sequence>
<dbReference type="OrthoDB" id="6784356at2759"/>
<protein>
    <submittedName>
        <fullName evidence="2">Uncharacterized protein</fullName>
    </submittedName>
</protein>
<proteinExistence type="predicted"/>
<feature type="region of interest" description="Disordered" evidence="1">
    <location>
        <begin position="76"/>
        <end position="229"/>
    </location>
</feature>
<accession>A0A9N9MHU6</accession>
<evidence type="ECO:0000256" key="1">
    <source>
        <dbReference type="SAM" id="MobiDB-lite"/>
    </source>
</evidence>
<keyword evidence="3" id="KW-1185">Reference proteome</keyword>
<dbReference type="AlphaFoldDB" id="A0A9N9MHU6"/>
<feature type="compositionally biased region" description="Basic and acidic residues" evidence="1">
    <location>
        <begin position="167"/>
        <end position="180"/>
    </location>
</feature>
<feature type="compositionally biased region" description="Polar residues" evidence="1">
    <location>
        <begin position="200"/>
        <end position="229"/>
    </location>
</feature>
<name>A0A9N9MHU6_9CUCU</name>
<dbReference type="Proteomes" id="UP001152799">
    <property type="component" value="Chromosome 11"/>
</dbReference>